<dbReference type="InterPro" id="IPR011333">
    <property type="entry name" value="SKP1/BTB/POZ_sf"/>
</dbReference>
<dbReference type="AlphaFoldDB" id="A0A8B8ZR33"/>
<dbReference type="Gene3D" id="3.30.710.10">
    <property type="entry name" value="Potassium Channel Kv1.1, Chain A"/>
    <property type="match status" value="1"/>
</dbReference>
<reference evidence="4" key="2">
    <citation type="submission" date="2025-08" db="UniProtKB">
        <authorList>
            <consortium name="RefSeq"/>
        </authorList>
    </citation>
    <scope>IDENTIFICATION</scope>
    <source>
        <tissue evidence="4">Young leaves</tissue>
    </source>
</reference>
<organism evidence="3 4">
    <name type="scientific">Phoenix dactylifera</name>
    <name type="common">Date palm</name>
    <dbReference type="NCBI Taxonomy" id="42345"/>
    <lineage>
        <taxon>Eukaryota</taxon>
        <taxon>Viridiplantae</taxon>
        <taxon>Streptophyta</taxon>
        <taxon>Embryophyta</taxon>
        <taxon>Tracheophyta</taxon>
        <taxon>Spermatophyta</taxon>
        <taxon>Magnoliopsida</taxon>
        <taxon>Liliopsida</taxon>
        <taxon>Arecaceae</taxon>
        <taxon>Coryphoideae</taxon>
        <taxon>Phoeniceae</taxon>
        <taxon>Phoenix</taxon>
    </lineage>
</organism>
<dbReference type="RefSeq" id="XP_038973939.1">
    <property type="nucleotide sequence ID" value="XM_039118011.1"/>
</dbReference>
<keyword evidence="3" id="KW-1185">Reference proteome</keyword>
<feature type="region of interest" description="Disordered" evidence="2">
    <location>
        <begin position="1"/>
        <end position="22"/>
    </location>
</feature>
<protein>
    <submittedName>
        <fullName evidence="4">Uncharacterized protein LOC120105484 isoform X3</fullName>
    </submittedName>
</protein>
<evidence type="ECO:0000313" key="3">
    <source>
        <dbReference type="Proteomes" id="UP000228380"/>
    </source>
</evidence>
<comment type="pathway">
    <text evidence="1">Protein modification; protein ubiquitination.</text>
</comment>
<dbReference type="Proteomes" id="UP000228380">
    <property type="component" value="Chromosome 2"/>
</dbReference>
<proteinExistence type="predicted"/>
<sequence>MDGQRVEVESSSRRHSPHDRGRVLAGGDLAKVLEYCSKHAGNSAAGEAELKAWDTEYVSIAANVLYERLLVDSLWQLVMFLDGEQHCISNLFLTVGVIFGMQPKLYLC</sequence>
<reference evidence="3" key="1">
    <citation type="journal article" date="2019" name="Nat. Commun.">
        <title>Genome-wide association mapping of date palm fruit traits.</title>
        <authorList>
            <person name="Hazzouri K.M."/>
            <person name="Gros-Balthazard M."/>
            <person name="Flowers J.M."/>
            <person name="Copetti D."/>
            <person name="Lemansour A."/>
            <person name="Lebrun M."/>
            <person name="Masmoudi K."/>
            <person name="Ferrand S."/>
            <person name="Dhar M.I."/>
            <person name="Fresquez Z.A."/>
            <person name="Rosas U."/>
            <person name="Zhang J."/>
            <person name="Talag J."/>
            <person name="Lee S."/>
            <person name="Kudrna D."/>
            <person name="Powell R.F."/>
            <person name="Leitch I.J."/>
            <person name="Krueger R.R."/>
            <person name="Wing R.A."/>
            <person name="Amiri K.M.A."/>
            <person name="Purugganan M.D."/>
        </authorList>
    </citation>
    <scope>NUCLEOTIDE SEQUENCE [LARGE SCALE GENOMIC DNA]</scope>
    <source>
        <strain evidence="3">cv. Khalas</strain>
    </source>
</reference>
<evidence type="ECO:0000256" key="2">
    <source>
        <dbReference type="SAM" id="MobiDB-lite"/>
    </source>
</evidence>
<evidence type="ECO:0000313" key="4">
    <source>
        <dbReference type="RefSeq" id="XP_038973939.1"/>
    </source>
</evidence>
<accession>A0A8B8ZR33</accession>
<gene>
    <name evidence="4" type="primary">LOC120105484</name>
</gene>
<name>A0A8B8ZR33_PHODC</name>
<evidence type="ECO:0000256" key="1">
    <source>
        <dbReference type="ARBA" id="ARBA00004906"/>
    </source>
</evidence>
<dbReference type="GeneID" id="120105484"/>